<evidence type="ECO:0000256" key="1">
    <source>
        <dbReference type="ARBA" id="ARBA00022737"/>
    </source>
</evidence>
<dbReference type="SUPFAM" id="SSF49265">
    <property type="entry name" value="Fibronectin type III"/>
    <property type="match status" value="1"/>
</dbReference>
<dbReference type="InterPro" id="IPR013783">
    <property type="entry name" value="Ig-like_fold"/>
</dbReference>
<keyword evidence="1" id="KW-0677">Repeat</keyword>
<evidence type="ECO:0000313" key="3">
    <source>
        <dbReference type="EnsemblMetazoa" id="CLYHEMP022086.3"/>
    </source>
</evidence>
<dbReference type="Pfam" id="PF25815">
    <property type="entry name" value="CTHRC1_C"/>
    <property type="match status" value="1"/>
</dbReference>
<dbReference type="Proteomes" id="UP000594262">
    <property type="component" value="Unplaced"/>
</dbReference>
<dbReference type="InterPro" id="IPR036116">
    <property type="entry name" value="FN3_sf"/>
</dbReference>
<dbReference type="Gene3D" id="2.60.40.10">
    <property type="entry name" value="Immunoglobulins"/>
    <property type="match status" value="3"/>
</dbReference>
<dbReference type="OrthoDB" id="8954335at2759"/>
<dbReference type="PROSITE" id="PS50853">
    <property type="entry name" value="FN3"/>
    <property type="match status" value="2"/>
</dbReference>
<dbReference type="InterPro" id="IPR003961">
    <property type="entry name" value="FN3_dom"/>
</dbReference>
<sequence length="480" mass="53774">RRYQPIRVQAKRSGVADSLDFIIPDVRQIGKPKVTFVSYDHFKISVTKPNNTWVTHFLVEYWPIIDDSEESKTSLKFAFSQQNTQNVTITNLNYLTTYEFRIVHVTEFGISPNGEKVSVTTKPSSEPTVLKFQSSESSLKISWSEPVYQANGIKIKDYRVVLKDSVGQVVADQQVQDVTNIKFDNLNAVTKYIVTVKAIAEFIRKDSTNTTKKIQEYSHPATLIAFTAANPLNPNSFQANADYYSVTLDLGKSNITQVPRVTGYVVRYSLMDSTGQNIKPGTSRTQSFPGNNDPKKIIGLASGFTYGLEVQEITTVGKSIFSSPIFIVRTDPRVETNIQECSWRGYVEINSGLIKYCYFNKKHSTTSLLVSVKTMVTVIGISRIFANCIRYYVTFNGNECSTPIDQAIQIGSYKNKLTMPITIRGICKLTNRCGNIKVGLNVNECDSGVYTDDTDYGRYATSSIIIEEVENARLTTARTS</sequence>
<feature type="domain" description="Fibronectin type-III" evidence="2">
    <location>
        <begin position="230"/>
        <end position="333"/>
    </location>
</feature>
<dbReference type="InterPro" id="IPR050991">
    <property type="entry name" value="ECM_Regulatory_Proteins"/>
</dbReference>
<dbReference type="InterPro" id="IPR057873">
    <property type="entry name" value="CTHRC1_C"/>
</dbReference>
<name>A0A7M5XGT5_9CNID</name>
<dbReference type="SMART" id="SM00060">
    <property type="entry name" value="FN3"/>
    <property type="match status" value="2"/>
</dbReference>
<feature type="domain" description="Fibronectin type-III" evidence="2">
    <location>
        <begin position="28"/>
        <end position="124"/>
    </location>
</feature>
<evidence type="ECO:0000313" key="4">
    <source>
        <dbReference type="Proteomes" id="UP000594262"/>
    </source>
</evidence>
<dbReference type="PANTHER" id="PTHR46708:SF2">
    <property type="entry name" value="FIBRONECTIN TYPE-III DOMAIN-CONTAINING PROTEIN"/>
    <property type="match status" value="1"/>
</dbReference>
<keyword evidence="4" id="KW-1185">Reference proteome</keyword>
<dbReference type="AlphaFoldDB" id="A0A7M5XGT5"/>
<dbReference type="Pfam" id="PF00041">
    <property type="entry name" value="fn3"/>
    <property type="match status" value="2"/>
</dbReference>
<evidence type="ECO:0000259" key="2">
    <source>
        <dbReference type="PROSITE" id="PS50853"/>
    </source>
</evidence>
<accession>A0A7M5XGT5</accession>
<dbReference type="EnsemblMetazoa" id="CLYHEMT022086.3">
    <property type="protein sequence ID" value="CLYHEMP022086.3"/>
    <property type="gene ID" value="CLYHEMG022086"/>
</dbReference>
<protein>
    <recommendedName>
        <fullName evidence="2">Fibronectin type-III domain-containing protein</fullName>
    </recommendedName>
</protein>
<organism evidence="3 4">
    <name type="scientific">Clytia hemisphaerica</name>
    <dbReference type="NCBI Taxonomy" id="252671"/>
    <lineage>
        <taxon>Eukaryota</taxon>
        <taxon>Metazoa</taxon>
        <taxon>Cnidaria</taxon>
        <taxon>Hydrozoa</taxon>
        <taxon>Hydroidolina</taxon>
        <taxon>Leptothecata</taxon>
        <taxon>Obeliida</taxon>
        <taxon>Clytiidae</taxon>
        <taxon>Clytia</taxon>
    </lineage>
</organism>
<dbReference type="CDD" id="cd00063">
    <property type="entry name" value="FN3"/>
    <property type="match status" value="2"/>
</dbReference>
<proteinExistence type="predicted"/>
<reference evidence="3" key="1">
    <citation type="submission" date="2021-01" db="UniProtKB">
        <authorList>
            <consortium name="EnsemblMetazoa"/>
        </authorList>
    </citation>
    <scope>IDENTIFICATION</scope>
</reference>
<dbReference type="PANTHER" id="PTHR46708">
    <property type="entry name" value="TENASCIN"/>
    <property type="match status" value="1"/>
</dbReference>